<name>A0A8D9EC12_9HEMI</name>
<dbReference type="EMBL" id="HBUF01512381">
    <property type="protein sequence ID" value="CAG6746983.1"/>
    <property type="molecule type" value="Transcribed_RNA"/>
</dbReference>
<dbReference type="AlphaFoldDB" id="A0A8D9EC12"/>
<reference evidence="1" key="1">
    <citation type="submission" date="2021-05" db="EMBL/GenBank/DDBJ databases">
        <authorList>
            <person name="Alioto T."/>
            <person name="Alioto T."/>
            <person name="Gomez Garrido J."/>
        </authorList>
    </citation>
    <scope>NUCLEOTIDE SEQUENCE</scope>
</reference>
<accession>A0A8D9EC12</accession>
<protein>
    <submittedName>
        <fullName evidence="1">Uncharacterized protein</fullName>
    </submittedName>
</protein>
<sequence length="154" mass="18566">MEGTMEEYKANLRAYHLREHIEHRQRKQMAHITHHQLDETIRKLHESIKNHDHSIKKLRGDIRELNKKLYTRPRNLEEEIKMLEEITTVKGSMTEDVRRMKPVPSDEGLKSYKGKSPRRFKHYVKDRCSKAIRAKYNFPETEYQDAYGLWVGYD</sequence>
<dbReference type="EMBL" id="HBUF01512382">
    <property type="protein sequence ID" value="CAG6746984.1"/>
    <property type="molecule type" value="Transcribed_RNA"/>
</dbReference>
<organism evidence="1">
    <name type="scientific">Cacopsylla melanoneura</name>
    <dbReference type="NCBI Taxonomy" id="428564"/>
    <lineage>
        <taxon>Eukaryota</taxon>
        <taxon>Metazoa</taxon>
        <taxon>Ecdysozoa</taxon>
        <taxon>Arthropoda</taxon>
        <taxon>Hexapoda</taxon>
        <taxon>Insecta</taxon>
        <taxon>Pterygota</taxon>
        <taxon>Neoptera</taxon>
        <taxon>Paraneoptera</taxon>
        <taxon>Hemiptera</taxon>
        <taxon>Sternorrhyncha</taxon>
        <taxon>Psylloidea</taxon>
        <taxon>Psyllidae</taxon>
        <taxon>Psyllinae</taxon>
        <taxon>Cacopsylla</taxon>
    </lineage>
</organism>
<evidence type="ECO:0000313" key="1">
    <source>
        <dbReference type="EMBL" id="CAG6746984.1"/>
    </source>
</evidence>
<proteinExistence type="predicted"/>